<dbReference type="GO" id="GO:0016887">
    <property type="term" value="F:ATP hydrolysis activity"/>
    <property type="evidence" value="ECO:0007669"/>
    <property type="project" value="RHEA"/>
</dbReference>
<dbReference type="InterPro" id="IPR000212">
    <property type="entry name" value="DNA_helicase_UvrD/REP"/>
</dbReference>
<dbReference type="InterPro" id="IPR035093">
    <property type="entry name" value="RelE/ParE_toxin_dom_sf"/>
</dbReference>
<dbReference type="GO" id="GO:0003677">
    <property type="term" value="F:DNA binding"/>
    <property type="evidence" value="ECO:0007669"/>
    <property type="project" value="InterPro"/>
</dbReference>
<comment type="catalytic activity">
    <reaction evidence="6">
        <text>Couples ATP hydrolysis with the unwinding of duplex DNA by translocating in the 3'-5' direction.</text>
        <dbReference type="EC" id="5.6.2.4"/>
    </reaction>
</comment>
<dbReference type="GO" id="GO:0043138">
    <property type="term" value="F:3'-5' DNA helicase activity"/>
    <property type="evidence" value="ECO:0007669"/>
    <property type="project" value="UniProtKB-EC"/>
</dbReference>
<evidence type="ECO:0000256" key="7">
    <source>
        <dbReference type="ARBA" id="ARBA00034808"/>
    </source>
</evidence>
<dbReference type="Pfam" id="PF13361">
    <property type="entry name" value="UvrD_C"/>
    <property type="match status" value="1"/>
</dbReference>
<accession>A0A1S6J5J6</accession>
<evidence type="ECO:0000256" key="8">
    <source>
        <dbReference type="ARBA" id="ARBA00048988"/>
    </source>
</evidence>
<dbReference type="Proteomes" id="UP000189443">
    <property type="component" value="Chromosome"/>
</dbReference>
<dbReference type="Gene3D" id="3.30.2310.20">
    <property type="entry name" value="RelE-like"/>
    <property type="match status" value="1"/>
</dbReference>
<dbReference type="PANTHER" id="PTHR11070:SF45">
    <property type="entry name" value="DNA 3'-5' HELICASE"/>
    <property type="match status" value="1"/>
</dbReference>
<keyword evidence="13" id="KW-1185">Reference proteome</keyword>
<gene>
    <name evidence="12" type="ORF">B1H29_08770</name>
</gene>
<keyword evidence="1 9" id="KW-0547">Nucleotide-binding</keyword>
<dbReference type="KEGG" id="spac:B1H29_08770"/>
<feature type="binding site" evidence="9">
    <location>
        <begin position="299"/>
        <end position="306"/>
    </location>
    <ligand>
        <name>ATP</name>
        <dbReference type="ChEBI" id="CHEBI:30616"/>
    </ligand>
</feature>
<organism evidence="12 13">
    <name type="scientific">Streptomyces pactum</name>
    <dbReference type="NCBI Taxonomy" id="68249"/>
    <lineage>
        <taxon>Bacteria</taxon>
        <taxon>Bacillati</taxon>
        <taxon>Actinomycetota</taxon>
        <taxon>Actinomycetes</taxon>
        <taxon>Kitasatosporales</taxon>
        <taxon>Streptomycetaceae</taxon>
        <taxon>Streptomyces</taxon>
    </lineage>
</organism>
<feature type="domain" description="UvrD-like helicase ATP-binding" evidence="11">
    <location>
        <begin position="278"/>
        <end position="593"/>
    </location>
</feature>
<evidence type="ECO:0000256" key="6">
    <source>
        <dbReference type="ARBA" id="ARBA00034617"/>
    </source>
</evidence>
<evidence type="ECO:0000313" key="13">
    <source>
        <dbReference type="Proteomes" id="UP000189443"/>
    </source>
</evidence>
<protein>
    <recommendedName>
        <fullName evidence="7">DNA 3'-5' helicase</fullName>
        <ecNumber evidence="7">5.6.2.4</ecNumber>
    </recommendedName>
</protein>
<dbReference type="Gene3D" id="3.40.50.300">
    <property type="entry name" value="P-loop containing nucleotide triphosphate hydrolases"/>
    <property type="match status" value="2"/>
</dbReference>
<evidence type="ECO:0000313" key="12">
    <source>
        <dbReference type="EMBL" id="AQS67005.1"/>
    </source>
</evidence>
<dbReference type="SUPFAM" id="SSF143011">
    <property type="entry name" value="RelE-like"/>
    <property type="match status" value="1"/>
</dbReference>
<keyword evidence="4 9" id="KW-0067">ATP-binding</keyword>
<dbReference type="RefSeq" id="WP_055419704.1">
    <property type="nucleotide sequence ID" value="NZ_CP019724.1"/>
</dbReference>
<evidence type="ECO:0000256" key="3">
    <source>
        <dbReference type="ARBA" id="ARBA00022806"/>
    </source>
</evidence>
<dbReference type="Pfam" id="PF00580">
    <property type="entry name" value="UvrD-helicase"/>
    <property type="match status" value="1"/>
</dbReference>
<dbReference type="EC" id="5.6.2.4" evidence="7"/>
<sequence length="774" mass="86930">MTVTGAPRTGVTLRLLDKADKEIVKLDRAVLGAFYKFQHDFRRNPDAGGFDLKQLEGHDRLWSARVNREWRALMIRLGGDDWLLVSVKHRSHVHKNLDRLNYGINHITGAIEYVDLQVVEESVLRRGLTPPAAPVPAPTPVPAPEPARPKPSEEPEGLEEPEKPLFGAYTDEELADLGVAEPLIPIVRKLTTDDELLGLAEYAPRHTGEVLLRLRDGASYEEVMDEVTAPVAVEEPERNLDSADWQAAVDRSQTVAITDDEFLQSILEEGDFGRWKIFLHPTQEKLVHRRYSGPARVGGGPGTGKTIVALHRVCHLVRQLPPGHTKPVLFTTFNRNLAADLRSRLLSLGGPDVLARVDIAHVDQLATRIVSEADPGNAKRRIDDTTALREWRDLLVEAGETRWSAEFLSDEWNQVILGQAVASRSDYFTVRRAGRGRSVTRAERVGIWQLAERFTQRLETKGLETHRQVAERAARLEMTRKAKIDSRSREREDRSGLDNLHVEAGSGARLRHRYRHIVVDEAQDLSAAHWKMLRAMAPSEADDMFLVGDTHQRIYDNQVTLGSLGVHIRGRSSRLTLSYRTTREILRDAIRVLGDADYDDLDGDSDTLAGYRSVLHGPVPSLRGARSWDEEMDLVVQQLRAWHDVPRESTAICVPTNDMVTQLAERLARHGITPTEITQDGPRGDQGVHIGTMYRFKGLEYRCLVIAGVAEGLVPRASVDTWEHTDPSRHRRELHRARSLLFVAATRARDALAITWHGEPSRFLAPLLPPRSDT</sequence>
<dbReference type="InterPro" id="IPR014017">
    <property type="entry name" value="DNA_helicase_UvrD-like_C"/>
</dbReference>
<dbReference type="GO" id="GO:0000725">
    <property type="term" value="P:recombinational repair"/>
    <property type="evidence" value="ECO:0007669"/>
    <property type="project" value="TreeGrafter"/>
</dbReference>
<evidence type="ECO:0000256" key="5">
    <source>
        <dbReference type="ARBA" id="ARBA00023235"/>
    </source>
</evidence>
<evidence type="ECO:0000256" key="1">
    <source>
        <dbReference type="ARBA" id="ARBA00022741"/>
    </source>
</evidence>
<dbReference type="EMBL" id="CP019724">
    <property type="protein sequence ID" value="AQS67005.1"/>
    <property type="molecule type" value="Genomic_DNA"/>
</dbReference>
<dbReference type="GO" id="GO:0005829">
    <property type="term" value="C:cytosol"/>
    <property type="evidence" value="ECO:0007669"/>
    <property type="project" value="TreeGrafter"/>
</dbReference>
<feature type="region of interest" description="Disordered" evidence="10">
    <location>
        <begin position="130"/>
        <end position="162"/>
    </location>
</feature>
<keyword evidence="3 9" id="KW-0347">Helicase</keyword>
<dbReference type="AlphaFoldDB" id="A0A1S6J5J6"/>
<proteinExistence type="predicted"/>
<evidence type="ECO:0000256" key="10">
    <source>
        <dbReference type="SAM" id="MobiDB-lite"/>
    </source>
</evidence>
<reference evidence="12 13" key="1">
    <citation type="submission" date="2017-02" db="EMBL/GenBank/DDBJ databases">
        <title>Streptomyces pactum ACT12 Genome sequencing and assembly.</title>
        <authorList>
            <person name="Xue Q."/>
            <person name="Yan X."/>
            <person name="Jia L."/>
            <person name="Yan H."/>
        </authorList>
    </citation>
    <scope>NUCLEOTIDE SEQUENCE [LARGE SCALE GENOMIC DNA]</scope>
    <source>
        <strain evidence="12 13">ACT12</strain>
    </source>
</reference>
<dbReference type="GO" id="GO:0005524">
    <property type="term" value="F:ATP binding"/>
    <property type="evidence" value="ECO:0007669"/>
    <property type="project" value="UniProtKB-UniRule"/>
</dbReference>
<dbReference type="PANTHER" id="PTHR11070">
    <property type="entry name" value="UVRD / RECB / PCRA DNA HELICASE FAMILY MEMBER"/>
    <property type="match status" value="1"/>
</dbReference>
<name>A0A1S6J5J6_9ACTN</name>
<dbReference type="OrthoDB" id="3196525at2"/>
<evidence type="ECO:0000259" key="11">
    <source>
        <dbReference type="PROSITE" id="PS51198"/>
    </source>
</evidence>
<keyword evidence="2 9" id="KW-0378">Hydrolase</keyword>
<evidence type="ECO:0000256" key="4">
    <source>
        <dbReference type="ARBA" id="ARBA00022840"/>
    </source>
</evidence>
<evidence type="ECO:0000256" key="9">
    <source>
        <dbReference type="PROSITE-ProRule" id="PRU00560"/>
    </source>
</evidence>
<keyword evidence="5" id="KW-0413">Isomerase</keyword>
<dbReference type="PROSITE" id="PS51198">
    <property type="entry name" value="UVRD_HELICASE_ATP_BIND"/>
    <property type="match status" value="1"/>
</dbReference>
<dbReference type="InterPro" id="IPR027417">
    <property type="entry name" value="P-loop_NTPase"/>
</dbReference>
<evidence type="ECO:0000256" key="2">
    <source>
        <dbReference type="ARBA" id="ARBA00022801"/>
    </source>
</evidence>
<dbReference type="InterPro" id="IPR014016">
    <property type="entry name" value="UvrD-like_ATP-bd"/>
</dbReference>
<dbReference type="SUPFAM" id="SSF52540">
    <property type="entry name" value="P-loop containing nucleoside triphosphate hydrolases"/>
    <property type="match status" value="1"/>
</dbReference>
<comment type="catalytic activity">
    <reaction evidence="8">
        <text>ATP + H2O = ADP + phosphate + H(+)</text>
        <dbReference type="Rhea" id="RHEA:13065"/>
        <dbReference type="ChEBI" id="CHEBI:15377"/>
        <dbReference type="ChEBI" id="CHEBI:15378"/>
        <dbReference type="ChEBI" id="CHEBI:30616"/>
        <dbReference type="ChEBI" id="CHEBI:43474"/>
        <dbReference type="ChEBI" id="CHEBI:456216"/>
        <dbReference type="EC" id="5.6.2.4"/>
    </reaction>
</comment>
<feature type="compositionally biased region" description="Pro residues" evidence="10">
    <location>
        <begin position="131"/>
        <end position="146"/>
    </location>
</feature>